<dbReference type="AlphaFoldDB" id="H1LFE4"/>
<protein>
    <submittedName>
        <fullName evidence="1">Uncharacterized protein</fullName>
    </submittedName>
</protein>
<evidence type="ECO:0000313" key="2">
    <source>
        <dbReference type="Proteomes" id="UP000005025"/>
    </source>
</evidence>
<dbReference type="Proteomes" id="UP000005025">
    <property type="component" value="Unassembled WGS sequence"/>
</dbReference>
<reference evidence="1 2" key="1">
    <citation type="submission" date="2011-09" db="EMBL/GenBank/DDBJ databases">
        <authorList>
            <person name="Weinstock G."/>
            <person name="Sodergren E."/>
            <person name="Clifton S."/>
            <person name="Fulton L."/>
            <person name="Fulton B."/>
            <person name="Courtney L."/>
            <person name="Fronick C."/>
            <person name="Harrison M."/>
            <person name="Strong C."/>
            <person name="Farmer C."/>
            <person name="Delahaunty K."/>
            <person name="Markovic C."/>
            <person name="Hall O."/>
            <person name="Minx P."/>
            <person name="Tomlinson C."/>
            <person name="Mitreva M."/>
            <person name="Hou S."/>
            <person name="Chen J."/>
            <person name="Wollam A."/>
            <person name="Pepin K.H."/>
            <person name="Johnson M."/>
            <person name="Bhonagiri V."/>
            <person name="Zhang X."/>
            <person name="Suruliraj S."/>
            <person name="Warren W."/>
            <person name="Chinwalla A."/>
            <person name="Mardis E.R."/>
            <person name="Wilson R.K."/>
        </authorList>
    </citation>
    <scope>NUCLEOTIDE SEQUENCE [LARGE SCALE GENOMIC DNA]</scope>
    <source>
        <strain evidence="1 2">F0435</strain>
    </source>
</reference>
<organism evidence="1 2">
    <name type="scientific">Lentilactobacillus kisonensis F0435</name>
    <dbReference type="NCBI Taxonomy" id="797516"/>
    <lineage>
        <taxon>Bacteria</taxon>
        <taxon>Bacillati</taxon>
        <taxon>Bacillota</taxon>
        <taxon>Bacilli</taxon>
        <taxon>Lactobacillales</taxon>
        <taxon>Lactobacillaceae</taxon>
        <taxon>Lentilactobacillus</taxon>
    </lineage>
</organism>
<accession>H1LFE4</accession>
<comment type="caution">
    <text evidence="1">The sequence shown here is derived from an EMBL/GenBank/DDBJ whole genome shotgun (WGS) entry which is preliminary data.</text>
</comment>
<dbReference type="EMBL" id="AGRJ01000129">
    <property type="protein sequence ID" value="EHO51769.1"/>
    <property type="molecule type" value="Genomic_DNA"/>
</dbReference>
<dbReference type="STRING" id="797516.HMPREF9104_01320"/>
<proteinExistence type="predicted"/>
<gene>
    <name evidence="1" type="ORF">HMPREF9104_01320</name>
</gene>
<sequence>MPKVLIWRFLPGATVLFDDFHYTDCDTINKINNINIYYKGTL</sequence>
<name>H1LFE4_9LACO</name>
<evidence type="ECO:0000313" key="1">
    <source>
        <dbReference type="EMBL" id="EHO51769.1"/>
    </source>
</evidence>
<dbReference type="HOGENOM" id="CLU_3253228_0_0_9"/>